<name>C0NS48_AJECG</name>
<proteinExistence type="predicted"/>
<dbReference type="EMBL" id="GG663370">
    <property type="protein sequence ID" value="EEH05714.1"/>
    <property type="molecule type" value="Genomic_DNA"/>
</dbReference>
<reference evidence="1" key="1">
    <citation type="submission" date="2009-02" db="EMBL/GenBank/DDBJ databases">
        <title>The Genome Sequence of Ajellomyces capsulatus strain G186AR.</title>
        <authorList>
            <consortium name="The Broad Institute Genome Sequencing Platform"/>
            <person name="Champion M."/>
            <person name="Cuomo C."/>
            <person name="Ma L.-J."/>
            <person name="Henn M.R."/>
            <person name="Sil A."/>
            <person name="Goldman B."/>
            <person name="Young S.K."/>
            <person name="Kodira C.D."/>
            <person name="Zeng Q."/>
            <person name="Koehrsen M."/>
            <person name="Alvarado L."/>
            <person name="Berlin A."/>
            <person name="Borenstein D."/>
            <person name="Chen Z."/>
            <person name="Engels R."/>
            <person name="Freedman E."/>
            <person name="Gellesch M."/>
            <person name="Goldberg J."/>
            <person name="Griggs A."/>
            <person name="Gujja S."/>
            <person name="Heiman D."/>
            <person name="Hepburn T."/>
            <person name="Howarth C."/>
            <person name="Jen D."/>
            <person name="Larson L."/>
            <person name="Lewis B."/>
            <person name="Mehta T."/>
            <person name="Park D."/>
            <person name="Pearson M."/>
            <person name="Roberts A."/>
            <person name="Saif S."/>
            <person name="Shea T."/>
            <person name="Shenoy N."/>
            <person name="Sisk P."/>
            <person name="Stolte C."/>
            <person name="Sykes S."/>
            <person name="Walk T."/>
            <person name="White J."/>
            <person name="Yandava C."/>
            <person name="Klein B."/>
            <person name="McEwen J.G."/>
            <person name="Puccia R."/>
            <person name="Goldman G.H."/>
            <person name="Felipe M.S."/>
            <person name="Nino-Vega G."/>
            <person name="San-Blas G."/>
            <person name="Taylor J."/>
            <person name="Mendoza L."/>
            <person name="Galagan J."/>
            <person name="Nusbaum C."/>
            <person name="Birren B."/>
        </authorList>
    </citation>
    <scope>NUCLEOTIDE SEQUENCE</scope>
    <source>
        <strain evidence="1">G186AR</strain>
    </source>
</reference>
<keyword evidence="2" id="KW-1185">Reference proteome</keyword>
<evidence type="ECO:0000313" key="2">
    <source>
        <dbReference type="Proteomes" id="UP000001631"/>
    </source>
</evidence>
<accession>C0NS48</accession>
<dbReference type="RefSeq" id="XP_045286195.1">
    <property type="nucleotide sequence ID" value="XM_045433027.1"/>
</dbReference>
<evidence type="ECO:0000313" key="1">
    <source>
        <dbReference type="EMBL" id="EEH05714.1"/>
    </source>
</evidence>
<protein>
    <submittedName>
        <fullName evidence="1">Uncharacterized protein</fullName>
    </submittedName>
</protein>
<gene>
    <name evidence="1" type="ORF">HCBG_05978</name>
</gene>
<dbReference type="InParanoid" id="C0NS48"/>
<dbReference type="GeneID" id="69038994"/>
<dbReference type="AlphaFoldDB" id="C0NS48"/>
<sequence>MGLVCIPYRLLPCTCATKLKRTLFSQQGPGVTRDQEQSRHNFLPLRSGCLYVTYTGDVAFKSSEKPTQEGTRGVTKIKTDVPYLKPWCNGKRQKRKSSKKEFPRGGLELRTLNRVKELANQTVKGNFC</sequence>
<dbReference type="Proteomes" id="UP000001631">
    <property type="component" value="Unassembled WGS sequence"/>
</dbReference>
<dbReference type="HOGENOM" id="CLU_1958952_0_0_1"/>
<organism evidence="1 2">
    <name type="scientific">Ajellomyces capsulatus (strain G186AR / H82 / ATCC MYA-2454 / RMSCC 2432)</name>
    <name type="common">Darling's disease fungus</name>
    <name type="synonym">Histoplasma capsulatum</name>
    <dbReference type="NCBI Taxonomy" id="447093"/>
    <lineage>
        <taxon>Eukaryota</taxon>
        <taxon>Fungi</taxon>
        <taxon>Dikarya</taxon>
        <taxon>Ascomycota</taxon>
        <taxon>Pezizomycotina</taxon>
        <taxon>Eurotiomycetes</taxon>
        <taxon>Eurotiomycetidae</taxon>
        <taxon>Onygenales</taxon>
        <taxon>Ajellomycetaceae</taxon>
        <taxon>Histoplasma</taxon>
    </lineage>
</organism>